<proteinExistence type="predicted"/>
<reference evidence="2" key="1">
    <citation type="submission" date="2017-11" db="EMBL/GenBank/DDBJ databases">
        <authorList>
            <person name="Zhu W."/>
        </authorList>
    </citation>
    <scope>NUCLEOTIDE SEQUENCE [LARGE SCALE GENOMIC DNA]</scope>
    <source>
        <strain evidence="2">CAU 1051</strain>
    </source>
</reference>
<name>A0A3D8PJJ3_9BACI</name>
<organism evidence="1 2">
    <name type="scientific">Oceanobacillus chungangensis</name>
    <dbReference type="NCBI Taxonomy" id="1229152"/>
    <lineage>
        <taxon>Bacteria</taxon>
        <taxon>Bacillati</taxon>
        <taxon>Bacillota</taxon>
        <taxon>Bacilli</taxon>
        <taxon>Bacillales</taxon>
        <taxon>Bacillaceae</taxon>
        <taxon>Oceanobacillus</taxon>
    </lineage>
</organism>
<evidence type="ECO:0000313" key="2">
    <source>
        <dbReference type="Proteomes" id="UP000256520"/>
    </source>
</evidence>
<protein>
    <submittedName>
        <fullName evidence="1">Uncharacterized protein</fullName>
    </submittedName>
</protein>
<gene>
    <name evidence="1" type="ORF">CWR45_17900</name>
</gene>
<dbReference type="Proteomes" id="UP000256520">
    <property type="component" value="Unassembled WGS sequence"/>
</dbReference>
<comment type="caution">
    <text evidence="1">The sequence shown here is derived from an EMBL/GenBank/DDBJ whole genome shotgun (WGS) entry which is preliminary data.</text>
</comment>
<sequence length="148" mass="17613">MVTVKMLKPYYIKADENYVRIMLAYQYFSIVMEEKVYQFIPVEANEIKINRKTKKVENIDARFAFQNEKNVVYVTMTKLMTLPDFQKQLDSIAESYYFKQEVSISKVEFKNETALIIAELEKANVKRMIDRALDERDEVIFNELVKLL</sequence>
<dbReference type="OrthoDB" id="2930704at2"/>
<accession>A0A3D8PJJ3</accession>
<dbReference type="EMBL" id="PIOD01000025">
    <property type="protein sequence ID" value="RDW15647.1"/>
    <property type="molecule type" value="Genomic_DNA"/>
</dbReference>
<keyword evidence="2" id="KW-1185">Reference proteome</keyword>
<dbReference type="AlphaFoldDB" id="A0A3D8PJJ3"/>
<evidence type="ECO:0000313" key="1">
    <source>
        <dbReference type="EMBL" id="RDW15647.1"/>
    </source>
</evidence>
<dbReference type="RefSeq" id="WP_115751209.1">
    <property type="nucleotide sequence ID" value="NZ_PIOD01000025.1"/>
</dbReference>